<dbReference type="OrthoDB" id="5946236at2759"/>
<dbReference type="PANTHER" id="PTHR37018:SF1">
    <property type="entry name" value="CULTURE SPECIFIC PROTEIN, PUTATIVE (AFU_ORTHOLOGUE AFUA_2G00130)-RELATED"/>
    <property type="match status" value="1"/>
</dbReference>
<dbReference type="Proteomes" id="UP000283895">
    <property type="component" value="Unassembled WGS sequence"/>
</dbReference>
<evidence type="ECO:0000313" key="2">
    <source>
        <dbReference type="Proteomes" id="UP000283895"/>
    </source>
</evidence>
<name>A0A423VK39_9PEZI</name>
<dbReference type="AlphaFoldDB" id="A0A423VK39"/>
<evidence type="ECO:0008006" key="3">
    <source>
        <dbReference type="Google" id="ProtNLM"/>
    </source>
</evidence>
<protein>
    <recommendedName>
        <fullName evidence="3">ATP-grasp domain-containing protein</fullName>
    </recommendedName>
</protein>
<reference evidence="1 2" key="1">
    <citation type="submission" date="2015-09" db="EMBL/GenBank/DDBJ databases">
        <title>Host preference determinants of Valsa canker pathogens revealed by comparative genomics.</title>
        <authorList>
            <person name="Yin Z."/>
            <person name="Huang L."/>
        </authorList>
    </citation>
    <scope>NUCLEOTIDE SEQUENCE [LARGE SCALE GENOMIC DNA]</scope>
    <source>
        <strain evidence="1 2">03-1</strain>
    </source>
</reference>
<dbReference type="InterPro" id="IPR053269">
    <property type="entry name" value="Asp-Met_ligase"/>
</dbReference>
<gene>
    <name evidence="1" type="ORF">VMCG_09707</name>
</gene>
<keyword evidence="2" id="KW-1185">Reference proteome</keyword>
<dbReference type="Gene3D" id="3.30.470.20">
    <property type="entry name" value="ATP-grasp fold, B domain"/>
    <property type="match status" value="1"/>
</dbReference>
<dbReference type="EMBL" id="LKEA01000056">
    <property type="protein sequence ID" value="ROV91364.1"/>
    <property type="molecule type" value="Genomic_DNA"/>
</dbReference>
<sequence length="398" mass="43971">MAVLERSQRPQILHCPGPENLPLKETSIDVIAGFKIAIDGLEGHHYPLDVELEKHWFVNSKAALAGSGLPAPRTEVIEVDGYPTPARDCCDICRAAESDHDDDDILTIVPYDCKGPRGDWVREGEQKIISAIAARCTPFVLKSQQTFGGSGTWIINDVQQRNQILNEISRDDGVIRRILSQVNDGNHHLQPGSMILSECVKDIIGNYGVTLFVTDTGDVIFMGVAEQLFASDGKAWTGSIINYEKQGMLQERLKPVMEQTAQWLSKGQGYHGPVGIDILETEMVGDTARHNGERPPLQIVDLNVRVAGSMSLPLLKSHFTSRGLQCASVSMVTMRHGRPEFIARWKDDFESGRMIIISWYYDPGTNTSLGSIVVGGEDENILHEIIEKVHRTTGGVTF</sequence>
<accession>A0A423VK39</accession>
<organism evidence="1 2">
    <name type="scientific">Cytospora schulzeri</name>
    <dbReference type="NCBI Taxonomy" id="448051"/>
    <lineage>
        <taxon>Eukaryota</taxon>
        <taxon>Fungi</taxon>
        <taxon>Dikarya</taxon>
        <taxon>Ascomycota</taxon>
        <taxon>Pezizomycotina</taxon>
        <taxon>Sordariomycetes</taxon>
        <taxon>Sordariomycetidae</taxon>
        <taxon>Diaporthales</taxon>
        <taxon>Cytosporaceae</taxon>
        <taxon>Cytospora</taxon>
    </lineage>
</organism>
<proteinExistence type="predicted"/>
<evidence type="ECO:0000313" key="1">
    <source>
        <dbReference type="EMBL" id="ROV91364.1"/>
    </source>
</evidence>
<dbReference type="SUPFAM" id="SSF56059">
    <property type="entry name" value="Glutathione synthetase ATP-binding domain-like"/>
    <property type="match status" value="1"/>
</dbReference>
<dbReference type="PANTHER" id="PTHR37018">
    <property type="entry name" value="CULTURE SPECIFIC PROTEIN, PUTATIVE (AFU_ORTHOLOGUE AFUA_2G00130)-RELATED"/>
    <property type="match status" value="1"/>
</dbReference>
<dbReference type="STRING" id="356882.A0A423VK39"/>
<comment type="caution">
    <text evidence="1">The sequence shown here is derived from an EMBL/GenBank/DDBJ whole genome shotgun (WGS) entry which is preliminary data.</text>
</comment>